<dbReference type="InterPro" id="IPR040694">
    <property type="entry name" value="UGGT_TRXL_2"/>
</dbReference>
<dbReference type="Pfam" id="PF18402">
    <property type="entry name" value="Thioredoxin_14"/>
    <property type="match status" value="1"/>
</dbReference>
<dbReference type="PANTHER" id="PTHR11226:SF0">
    <property type="entry name" value="UDP-GLUCOSE:GLYCOPROTEIN GLUCOSYLTRANSFERASE"/>
    <property type="match status" value="1"/>
</dbReference>
<dbReference type="Pfam" id="PF18404">
    <property type="entry name" value="Glyco_transf_24"/>
    <property type="match status" value="1"/>
</dbReference>
<evidence type="ECO:0000259" key="12">
    <source>
        <dbReference type="Pfam" id="PF18401"/>
    </source>
</evidence>
<dbReference type="GO" id="GO:0036503">
    <property type="term" value="P:ERAD pathway"/>
    <property type="evidence" value="ECO:0007669"/>
    <property type="project" value="TreeGrafter"/>
</dbReference>
<comment type="cofactor">
    <cofactor evidence="1">
        <name>Ca(2+)</name>
        <dbReference type="ChEBI" id="CHEBI:29108"/>
    </cofactor>
</comment>
<evidence type="ECO:0000256" key="10">
    <source>
        <dbReference type="SAM" id="SignalP"/>
    </source>
</evidence>
<dbReference type="UniPathway" id="UPA00378"/>
<feature type="domain" description="UGGT thioredoxin-like" evidence="12">
    <location>
        <begin position="359"/>
        <end position="499"/>
    </location>
</feature>
<proteinExistence type="inferred from homology"/>
<feature type="domain" description="UGGT thioredoxin-like" evidence="11">
    <location>
        <begin position="73"/>
        <end position="308"/>
    </location>
</feature>
<feature type="compositionally biased region" description="Basic and acidic residues" evidence="9">
    <location>
        <begin position="1716"/>
        <end position="1729"/>
    </location>
</feature>
<dbReference type="InterPro" id="IPR040693">
    <property type="entry name" value="UGGT_TRXL_1"/>
</dbReference>
<feature type="signal peptide" evidence="10">
    <location>
        <begin position="1"/>
        <end position="41"/>
    </location>
</feature>
<comment type="pathway">
    <text evidence="3">Protein modification; protein glycosylation.</text>
</comment>
<feature type="domain" description="UDP-glucose:glycoprotein glucosyltransferase thioredoxin-like" evidence="14">
    <location>
        <begin position="843"/>
        <end position="1053"/>
    </location>
</feature>
<dbReference type="GO" id="GO:0018279">
    <property type="term" value="P:protein N-linked glycosylation via asparagine"/>
    <property type="evidence" value="ECO:0007669"/>
    <property type="project" value="TreeGrafter"/>
</dbReference>
<dbReference type="Pfam" id="PF06427">
    <property type="entry name" value="UDP-g_GGTase"/>
    <property type="match status" value="1"/>
</dbReference>
<evidence type="ECO:0000256" key="1">
    <source>
        <dbReference type="ARBA" id="ARBA00001913"/>
    </source>
</evidence>
<sequence>MSSAHGPTSSPSRRRTRRTSVVLIPVLVVVGLLSVVPTCLASSCSSSCSTSCSTSNGARSVQARIKTPWAASSWVVQYLESLASEDEQLLHPFLAHLIRSNESTLLTTASNTARAQDRRREWTTLSHQLQRFLSQTGLGDDAAHSQAMVESLGLAMGLKEASVSLQAMQVVAERAWASTTFPPVLTAAATGVGRDVALECDNWVDLRGYRVCSVHDFWRVVGEEHNEGKGALQLPNTGNSSTRPKLYPFDHLSPRSPSSTLSSPPLVIFYASPSSPAFVEWYQLLTRLAGEEPPRLEYAMRWKASAASVQEPLLLSGYGAGLDIKKSDYLAIDDRLAVGAAGEQDATSLTTPDETTETIKMDPIKKKDIPLLGVRSTAYILSDPSPLTAFTRLTSSFPLLASKLSSLVPNISADLLQEIEANSFVPAGVQASFKLNGLLIPEAQVDPFVLLRLMRKERKFVTQLQRLATNDEDGGHALVDISPLQARKILMNQAISKAMKVGGKVVTEPSGRVSSHVLGHLFDASDREEEGGVVFWWNDLEKDRKYQSWGKDLKKLLQPTYPGQMNNVALNLNQAVFILDLTQPSALQLITRQVQTFVSRGLPIRFGLVPKLPSRGEEEEEEEEEADSAEESLAKVFWYLTEANGRAGTMRFLGQLLATLPTERVTTPHLRKTYEAFMLESTHISGGPLAPFAQVLELEVGSERANKARAYTKRLGVGGGDEASSVGAFLINGAFFDFDEEWTQHLQQTLSAHVQYEQQEVYFDKLTSQTDIANFFYDLPTTHKRRNRLVFTSETNPLKVVNLVEATRGVKREFVERTWIEAAAVVLKGEKGSEVEVGVDLDQVVSVHVVADLDSSEGRQLVTTALEYVQAHPEARVSLLHYPMLKEEQELPSRWAVSNLIYLLHTDDALGETLPKELVRFVRLNLNQTNVNDVIQLLLGGWDDDNPIKKHVKLGASRKVSLLAQEWWKSAALMAQRFGFERGQSGIVINGRVIGPLRRHEWTIGDLEALVAYEREERIDAVVEALRNVDLDLRLIDRSGWAQMVALATSVIAEAYEADPSNGLSGRETIERSRDYLDLQADHSSIVGPNEDQGLFEIAVVVDPATELAQRWAPILETLSHLDSIHLRVYLNPSLRIQDLPIKRFYAFTFAPSPQFDRSTGGERIPQVHFTDVPEDVLFTFAMDTPKAWLAFPKKSVHDLDNIRLKDLPAWARKQGVDADFELESLVVEGHAREVPRGTPPRGLQLELVNEGKGEEEQHRVDTIVMANLGYFQFKASPGPWRLSIREGKSSQVYSIETTGVEGWNSRGVEETGDEILVTTFEGVTLFPKFKRNKGHETTQLLDDSNKGVMKKGAQESVVDRVKNMYVRDSDGTFFLGVASKTYTSHSRLPFLRKSDLAIKKKAEINVFTVASGLLYERMAFLMVVSVMRHTQSTVKFWFIQNFLSPSFRAFIPHLAQEYGFEYELVTYKWPHWLRAQTEKQRTIWGYKILFLDVLFPLELERVIFVDSDQIVRTDLKQLVDLDLQGAPYAYTPMGDDRPEMDRFRFWKTGYWSNHLRGKPYHISALYVVDLDRFRAIAAGDRLRQQYQALSADPNSLANLDQDLPNNMQDQIPIYTLDRSWLWCETWCSDASLAQAKTIDLCNNPLTHEPKLRRAKRLIPEWTVYDDEIAALAKRVAGEQKGGLEKNDIGVFGGKADELGQAKGQKDELEAFVKEKNDEGEKVELRPVEEQSQDTAVPLKDEL</sequence>
<keyword evidence="8" id="KW-0325">Glycoprotein</keyword>
<evidence type="ECO:0000256" key="5">
    <source>
        <dbReference type="ARBA" id="ARBA00022679"/>
    </source>
</evidence>
<dbReference type="InterPro" id="IPR040525">
    <property type="entry name" value="UGGT_TRXL_4"/>
</dbReference>
<evidence type="ECO:0000259" key="13">
    <source>
        <dbReference type="Pfam" id="PF18402"/>
    </source>
</evidence>
<dbReference type="EMBL" id="FMSP01000020">
    <property type="protein sequence ID" value="SCV74361.1"/>
    <property type="molecule type" value="Genomic_DNA"/>
</dbReference>
<feature type="chain" id="PRO_5012624535" evidence="10">
    <location>
        <begin position="42"/>
        <end position="1743"/>
    </location>
</feature>
<comment type="subcellular location">
    <subcellularLocation>
        <location evidence="2">Endoplasmic reticulum lumen</location>
    </subcellularLocation>
</comment>
<feature type="region of interest" description="Disordered" evidence="9">
    <location>
        <begin position="1716"/>
        <end position="1743"/>
    </location>
</feature>
<dbReference type="PANTHER" id="PTHR11226">
    <property type="entry name" value="UDP-GLUCOSE GLYCOPROTEIN:GLUCOSYLTRANSFERASE"/>
    <property type="match status" value="1"/>
</dbReference>
<evidence type="ECO:0000313" key="17">
    <source>
        <dbReference type="Proteomes" id="UP000198372"/>
    </source>
</evidence>
<dbReference type="Pfam" id="PF18401">
    <property type="entry name" value="Thioredoxin_13"/>
    <property type="match status" value="1"/>
</dbReference>
<evidence type="ECO:0000259" key="11">
    <source>
        <dbReference type="Pfam" id="PF18400"/>
    </source>
</evidence>
<keyword evidence="7" id="KW-0256">Endoplasmic reticulum</keyword>
<evidence type="ECO:0000256" key="3">
    <source>
        <dbReference type="ARBA" id="ARBA00004922"/>
    </source>
</evidence>
<dbReference type="OrthoDB" id="27683at2759"/>
<evidence type="ECO:0000259" key="15">
    <source>
        <dbReference type="Pfam" id="PF18404"/>
    </source>
</evidence>
<comment type="similarity">
    <text evidence="4">Belongs to the glycosyltransferase 8 family.</text>
</comment>
<dbReference type="InterPro" id="IPR040497">
    <property type="entry name" value="Glyco_transf_24"/>
</dbReference>
<organism evidence="16 17">
    <name type="scientific">Microbotryum intermedium</name>
    <dbReference type="NCBI Taxonomy" id="269621"/>
    <lineage>
        <taxon>Eukaryota</taxon>
        <taxon>Fungi</taxon>
        <taxon>Dikarya</taxon>
        <taxon>Basidiomycota</taxon>
        <taxon>Pucciniomycotina</taxon>
        <taxon>Microbotryomycetes</taxon>
        <taxon>Microbotryales</taxon>
        <taxon>Microbotryaceae</taxon>
        <taxon>Microbotryum</taxon>
    </lineage>
</organism>
<dbReference type="FunFam" id="3.90.550.10:FF:000065">
    <property type="entry name" value="UDP-glucose:glycoprotein glucosyltransferase, putative"/>
    <property type="match status" value="1"/>
</dbReference>
<keyword evidence="5" id="KW-0808">Transferase</keyword>
<evidence type="ECO:0000259" key="14">
    <source>
        <dbReference type="Pfam" id="PF18403"/>
    </source>
</evidence>
<protein>
    <submittedName>
        <fullName evidence="16">BQ2448_6793 protein</fullName>
    </submittedName>
</protein>
<evidence type="ECO:0000256" key="9">
    <source>
        <dbReference type="SAM" id="MobiDB-lite"/>
    </source>
</evidence>
<gene>
    <name evidence="16" type="ORF">BQ2448_6793</name>
</gene>
<evidence type="ECO:0000256" key="2">
    <source>
        <dbReference type="ARBA" id="ARBA00004319"/>
    </source>
</evidence>
<dbReference type="GO" id="GO:0003980">
    <property type="term" value="F:UDP-glucose:glycoprotein glucosyltransferase activity"/>
    <property type="evidence" value="ECO:0007669"/>
    <property type="project" value="InterPro"/>
</dbReference>
<dbReference type="GO" id="GO:0051082">
    <property type="term" value="F:unfolded protein binding"/>
    <property type="evidence" value="ECO:0007669"/>
    <property type="project" value="TreeGrafter"/>
</dbReference>
<dbReference type="CDD" id="cd06432">
    <property type="entry name" value="GT8_HUGT1_C_like"/>
    <property type="match status" value="1"/>
</dbReference>
<evidence type="ECO:0000256" key="6">
    <source>
        <dbReference type="ARBA" id="ARBA00022729"/>
    </source>
</evidence>
<dbReference type="STRING" id="269621.A0A238FQ82"/>
<dbReference type="GO" id="GO:0005788">
    <property type="term" value="C:endoplasmic reticulum lumen"/>
    <property type="evidence" value="ECO:0007669"/>
    <property type="project" value="UniProtKB-SubCell"/>
</dbReference>
<keyword evidence="17" id="KW-1185">Reference proteome</keyword>
<dbReference type="Proteomes" id="UP000198372">
    <property type="component" value="Unassembled WGS sequence"/>
</dbReference>
<dbReference type="InterPro" id="IPR040692">
    <property type="entry name" value="UGGT_TRXL_3"/>
</dbReference>
<dbReference type="Gene3D" id="3.90.550.10">
    <property type="entry name" value="Spore Coat Polysaccharide Biosynthesis Protein SpsA, Chain A"/>
    <property type="match status" value="1"/>
</dbReference>
<reference evidence="17" key="1">
    <citation type="submission" date="2016-09" db="EMBL/GenBank/DDBJ databases">
        <authorList>
            <person name="Jeantristanb JTB J.-T."/>
            <person name="Ricardo R."/>
        </authorList>
    </citation>
    <scope>NUCLEOTIDE SEQUENCE [LARGE SCALE GENOMIC DNA]</scope>
</reference>
<dbReference type="Pfam" id="PF18403">
    <property type="entry name" value="Thioredoxin_15"/>
    <property type="match status" value="1"/>
</dbReference>
<evidence type="ECO:0000256" key="8">
    <source>
        <dbReference type="ARBA" id="ARBA00023180"/>
    </source>
</evidence>
<dbReference type="SUPFAM" id="SSF53448">
    <property type="entry name" value="Nucleotide-diphospho-sugar transferases"/>
    <property type="match status" value="1"/>
</dbReference>
<dbReference type="Pfam" id="PF18400">
    <property type="entry name" value="Thioredoxin_12"/>
    <property type="match status" value="1"/>
</dbReference>
<evidence type="ECO:0000313" key="16">
    <source>
        <dbReference type="EMBL" id="SCV74361.1"/>
    </source>
</evidence>
<dbReference type="InterPro" id="IPR009448">
    <property type="entry name" value="UDP-g_GGtrans"/>
</dbReference>
<name>A0A238FQ82_9BASI</name>
<accession>A0A238FQ82</accession>
<feature type="domain" description="Glucosyltransferase 24 catalytic" evidence="15">
    <location>
        <begin position="1405"/>
        <end position="1671"/>
    </location>
</feature>
<dbReference type="InterPro" id="IPR029044">
    <property type="entry name" value="Nucleotide-diphossugar_trans"/>
</dbReference>
<keyword evidence="6 10" id="KW-0732">Signal</keyword>
<evidence type="ECO:0000256" key="7">
    <source>
        <dbReference type="ARBA" id="ARBA00022824"/>
    </source>
</evidence>
<evidence type="ECO:0000256" key="4">
    <source>
        <dbReference type="ARBA" id="ARBA00006351"/>
    </source>
</evidence>
<feature type="domain" description="UGGT thioredoxin-like" evidence="13">
    <location>
        <begin position="522"/>
        <end position="790"/>
    </location>
</feature>